<evidence type="ECO:0000256" key="1">
    <source>
        <dbReference type="PROSITE-ProRule" id="PRU00339"/>
    </source>
</evidence>
<name>A0A968GES7_9SPIO</name>
<evidence type="ECO:0000256" key="2">
    <source>
        <dbReference type="SAM" id="MobiDB-lite"/>
    </source>
</evidence>
<dbReference type="Proteomes" id="UP000778951">
    <property type="component" value="Unassembled WGS sequence"/>
</dbReference>
<dbReference type="InterPro" id="IPR019734">
    <property type="entry name" value="TPR_rpt"/>
</dbReference>
<organism evidence="3 4">
    <name type="scientific">Entomospira culicis</name>
    <dbReference type="NCBI Taxonomy" id="2719989"/>
    <lineage>
        <taxon>Bacteria</taxon>
        <taxon>Pseudomonadati</taxon>
        <taxon>Spirochaetota</taxon>
        <taxon>Spirochaetia</taxon>
        <taxon>Spirochaetales</taxon>
        <taxon>Spirochaetaceae</taxon>
        <taxon>Entomospira</taxon>
    </lineage>
</organism>
<sequence length="378" mass="44393">MRDQKEKFDYNQSQPLEKTHIDLKKIDFNHLLNDSLLQSSRQVAEKPLPENQEFSPNIEPSADDSSPDQPTLNTFYEEALREIQQGNYASASEIMQKAIFIDLDSRLPSLMVKTCDFWDARLKKLRHLPLLELFPATYEAWLNFYKNIVRSDTLVLDRVIHVVRMQVFGNVIEQLKTHPRLEQDAQYAFALARAYKYRGDYDEAIDIYALVLELDAKNPSALAELADCYAIIDEEGRAKILFREAFFHGADRILMDNLESVMIKQLRQKTRELHLPETYLAEWMAVYGVVFGLFDTSRELSNSEYARLNHSIHALRAQVEEHPEKRGFLVPRLIYRLFWLIDYFVANQVDAQVTRQNIEKVLFEIKFLDERVYKKYKL</sequence>
<protein>
    <recommendedName>
        <fullName evidence="5">Tetratricopeptide repeat protein</fullName>
    </recommendedName>
</protein>
<comment type="caution">
    <text evidence="3">The sequence shown here is derived from an EMBL/GenBank/DDBJ whole genome shotgun (WGS) entry which is preliminary data.</text>
</comment>
<feature type="repeat" description="TPR" evidence="1">
    <location>
        <begin position="185"/>
        <end position="218"/>
    </location>
</feature>
<dbReference type="PROSITE" id="PS50005">
    <property type="entry name" value="TPR"/>
    <property type="match status" value="1"/>
</dbReference>
<dbReference type="RefSeq" id="WP_167694818.1">
    <property type="nucleotide sequence ID" value="NZ_CP118181.1"/>
</dbReference>
<keyword evidence="4" id="KW-1185">Reference proteome</keyword>
<evidence type="ECO:0000313" key="3">
    <source>
        <dbReference type="EMBL" id="NIZ68713.1"/>
    </source>
</evidence>
<accession>A0A968GES7</accession>
<evidence type="ECO:0000313" key="4">
    <source>
        <dbReference type="Proteomes" id="UP000778951"/>
    </source>
</evidence>
<dbReference type="Gene3D" id="1.25.40.10">
    <property type="entry name" value="Tetratricopeptide repeat domain"/>
    <property type="match status" value="1"/>
</dbReference>
<dbReference type="InterPro" id="IPR011990">
    <property type="entry name" value="TPR-like_helical_dom_sf"/>
</dbReference>
<proteinExistence type="predicted"/>
<dbReference type="SUPFAM" id="SSF48452">
    <property type="entry name" value="TPR-like"/>
    <property type="match status" value="1"/>
</dbReference>
<dbReference type="AlphaFoldDB" id="A0A968GES7"/>
<feature type="region of interest" description="Disordered" evidence="2">
    <location>
        <begin position="41"/>
        <end position="71"/>
    </location>
</feature>
<evidence type="ECO:0008006" key="5">
    <source>
        <dbReference type="Google" id="ProtNLM"/>
    </source>
</evidence>
<reference evidence="3" key="1">
    <citation type="submission" date="2020-03" db="EMBL/GenBank/DDBJ databases">
        <title>Spirochaetal bacteria isolated from arthropods constitute a novel genus Entomospira genus novum within the order Spirochaetales.</title>
        <authorList>
            <person name="Grana-Miraglia L."/>
            <person name="Sikutova S."/>
            <person name="Fingerle V."/>
            <person name="Sing A."/>
            <person name="Castillo-Ramirez S."/>
            <person name="Margos G."/>
            <person name="Rudolf I."/>
        </authorList>
    </citation>
    <scope>NUCLEOTIDE SEQUENCE</scope>
    <source>
        <strain evidence="3">BR149</strain>
    </source>
</reference>
<dbReference type="EMBL" id="JAATLM010000001">
    <property type="protein sequence ID" value="NIZ68713.1"/>
    <property type="molecule type" value="Genomic_DNA"/>
</dbReference>
<gene>
    <name evidence="3" type="ORF">HCT48_00550</name>
</gene>
<keyword evidence="1" id="KW-0802">TPR repeat</keyword>